<protein>
    <recommendedName>
        <fullName evidence="5">Outer membrane protein assembly factor BamC</fullName>
    </recommendedName>
</protein>
<evidence type="ECO:0000313" key="3">
    <source>
        <dbReference type="EMBL" id="MBS7458708.1"/>
    </source>
</evidence>
<reference evidence="3 4" key="1">
    <citation type="journal article" date="2021" name="Microbiol. Resour. Announc.">
        <title>Draft Genome Sequence of Coralloluteibacterium stylophorae LMG 29479T.</title>
        <authorList>
            <person name="Karlyshev A.V."/>
            <person name="Kudryashova E.B."/>
            <person name="Ariskina E.V."/>
            <person name="Conroy A.P."/>
            <person name="Abidueva E.Y."/>
        </authorList>
    </citation>
    <scope>NUCLEOTIDE SEQUENCE [LARGE SCALE GENOMIC DNA]</scope>
    <source>
        <strain evidence="3 4">LMG 29479</strain>
    </source>
</reference>
<comment type="caution">
    <text evidence="2">The sequence shown here is derived from an EMBL/GenBank/DDBJ whole genome shotgun (WGS) entry which is preliminary data.</text>
</comment>
<proteinExistence type="predicted"/>
<organism evidence="2">
    <name type="scientific">Coralloluteibacterium stylophorae</name>
    <dbReference type="NCBI Taxonomy" id="1776034"/>
    <lineage>
        <taxon>Bacteria</taxon>
        <taxon>Pseudomonadati</taxon>
        <taxon>Pseudomonadota</taxon>
        <taxon>Gammaproteobacteria</taxon>
        <taxon>Lysobacterales</taxon>
        <taxon>Lysobacteraceae</taxon>
        <taxon>Coralloluteibacterium</taxon>
    </lineage>
</organism>
<evidence type="ECO:0000256" key="1">
    <source>
        <dbReference type="SAM" id="MobiDB-lite"/>
    </source>
</evidence>
<dbReference type="PROSITE" id="PS51257">
    <property type="entry name" value="PROKAR_LIPOPROTEIN"/>
    <property type="match status" value="1"/>
</dbReference>
<dbReference type="AlphaFoldDB" id="A0A8J8AZD4"/>
<feature type="compositionally biased region" description="Polar residues" evidence="1">
    <location>
        <begin position="63"/>
        <end position="72"/>
    </location>
</feature>
<name>A0A8J8AZD4_9GAMM</name>
<evidence type="ECO:0000313" key="2">
    <source>
        <dbReference type="EMBL" id="MBR0564337.1"/>
    </source>
</evidence>
<accession>A0A8J8AZD4</accession>
<dbReference type="Proteomes" id="UP000675747">
    <property type="component" value="Unassembled WGS sequence"/>
</dbReference>
<dbReference type="EMBL" id="JAGQFT020000013">
    <property type="protein sequence ID" value="MBS7458708.1"/>
    <property type="molecule type" value="Genomic_DNA"/>
</dbReference>
<evidence type="ECO:0000313" key="4">
    <source>
        <dbReference type="Proteomes" id="UP000675747"/>
    </source>
</evidence>
<dbReference type="RefSeq" id="WP_211928177.1">
    <property type="nucleotide sequence ID" value="NZ_JAGQFT020000013.1"/>
</dbReference>
<keyword evidence="4" id="KW-1185">Reference proteome</keyword>
<sequence length="166" mass="17310">MSHSQMRTRLAFAVLAAAIVATSGCSWFRENDAAYKRAKANAPLELPPELDRPSADPAMQIPSVGTSATASGTQRSAAAGASFTATGDVAEVWERIGSELDGMAGVEVLNRAQLLGTYEVRYQEQTFLIRTQSQAGGVLVSALGADGRALGSGPAATLLGELDERI</sequence>
<gene>
    <name evidence="3" type="ORF">KB893_016320</name>
    <name evidence="2" type="ORF">KB893_17815</name>
</gene>
<dbReference type="EMBL" id="JAGQFT010000301">
    <property type="protein sequence ID" value="MBR0564337.1"/>
    <property type="molecule type" value="Genomic_DNA"/>
</dbReference>
<feature type="region of interest" description="Disordered" evidence="1">
    <location>
        <begin position="45"/>
        <end position="72"/>
    </location>
</feature>
<reference evidence="2" key="2">
    <citation type="submission" date="2021-04" db="EMBL/GenBank/DDBJ databases">
        <authorList>
            <person name="Karlyshev A.V."/>
        </authorList>
    </citation>
    <scope>NUCLEOTIDE SEQUENCE</scope>
    <source>
        <strain evidence="2">LMG 29479</strain>
    </source>
</reference>
<evidence type="ECO:0008006" key="5">
    <source>
        <dbReference type="Google" id="ProtNLM"/>
    </source>
</evidence>